<dbReference type="PROSITE" id="PS51257">
    <property type="entry name" value="PROKAR_LIPOPROTEIN"/>
    <property type="match status" value="1"/>
</dbReference>
<dbReference type="EMBL" id="LC779065">
    <property type="protein sequence ID" value="BES79969.1"/>
    <property type="molecule type" value="Genomic_DNA"/>
</dbReference>
<sequence length="97" mass="11046">MVKRLSSIIVILTLVGCSNKTPEPKIEYREVVRTVEVKVPVVVEKDPPPSRELPELPTKKLIKSSTPKEVAKAYLESVGILIKEVNWYRSILYKDNK</sequence>
<evidence type="ECO:0000313" key="1">
    <source>
        <dbReference type="EMBL" id="BES79969.1"/>
    </source>
</evidence>
<evidence type="ECO:0000313" key="2">
    <source>
        <dbReference type="Proteomes" id="UP001304813"/>
    </source>
</evidence>
<dbReference type="Proteomes" id="UP001304813">
    <property type="component" value="Segment"/>
</dbReference>
<name>A0AA86JCZ0_9CAUD</name>
<reference evidence="1 2" key="1">
    <citation type="submission" date="2023-09" db="EMBL/GenBank/DDBJ databases">
        <title>Analysis of phage genome (vB_Yru_GN1) of the bacterium (Yersinia ruckeri).</title>
        <authorList>
            <person name="Ganjoor M.S."/>
            <person name="Bouzari M."/>
            <person name="Soleimani-Delfan A."/>
        </authorList>
    </citation>
    <scope>NUCLEOTIDE SEQUENCE [LARGE SCALE GENOMIC DNA]</scope>
    <source>
        <strain evidence="2">vB_Yru_GN1</strain>
    </source>
</reference>
<organism evidence="1 2">
    <name type="scientific">Yersinia phage vB_Yru_GN1</name>
    <dbReference type="NCBI Taxonomy" id="3074381"/>
    <lineage>
        <taxon>Viruses</taxon>
        <taxon>Duplodnaviria</taxon>
        <taxon>Heunggongvirae</taxon>
        <taxon>Uroviricota</taxon>
        <taxon>Caudoviricetes</taxon>
        <taxon>Caudoviricetes incertae sedis</taxon>
        <taxon>Sepahanvirus</taxon>
        <taxon>Sepahanvirus vB-Yru-GN1</taxon>
    </lineage>
</organism>
<protein>
    <submittedName>
        <fullName evidence="1">Uncharacterized protein</fullName>
    </submittedName>
</protein>
<proteinExistence type="predicted"/>
<keyword evidence="2" id="KW-1185">Reference proteome</keyword>
<accession>A0AA86JCZ0</accession>